<dbReference type="InterPro" id="IPR003594">
    <property type="entry name" value="HATPase_dom"/>
</dbReference>
<dbReference type="Pfam" id="PF00512">
    <property type="entry name" value="HisKA"/>
    <property type="match status" value="1"/>
</dbReference>
<evidence type="ECO:0000256" key="13">
    <source>
        <dbReference type="ARBA" id="ARBA00023136"/>
    </source>
</evidence>
<comment type="subcellular location">
    <subcellularLocation>
        <location evidence="2">Cell membrane</location>
        <topology evidence="2">Multi-pass membrane protein</topology>
    </subcellularLocation>
</comment>
<dbReference type="SMART" id="SM00304">
    <property type="entry name" value="HAMP"/>
    <property type="match status" value="1"/>
</dbReference>
<organism evidence="17 18">
    <name type="scientific">Maricaulis maris</name>
    <dbReference type="NCBI Taxonomy" id="74318"/>
    <lineage>
        <taxon>Bacteria</taxon>
        <taxon>Pseudomonadati</taxon>
        <taxon>Pseudomonadota</taxon>
        <taxon>Alphaproteobacteria</taxon>
        <taxon>Maricaulales</taxon>
        <taxon>Maricaulaceae</taxon>
        <taxon>Maricaulis</taxon>
    </lineage>
</organism>
<keyword evidence="4" id="KW-1003">Cell membrane</keyword>
<dbReference type="InterPro" id="IPR017232">
    <property type="entry name" value="NtrY"/>
</dbReference>
<reference evidence="17 18" key="1">
    <citation type="submission" date="2018-10" db="EMBL/GenBank/DDBJ databases">
        <title>Genomic Encyclopedia of Type Strains, Phase IV (KMG-IV): sequencing the most valuable type-strain genomes for metagenomic binning, comparative biology and taxonomic classification.</title>
        <authorList>
            <person name="Goeker M."/>
        </authorList>
    </citation>
    <scope>NUCLEOTIDE SEQUENCE [LARGE SCALE GENOMIC DNA]</scope>
    <source>
        <strain evidence="17 18">DSM 4734</strain>
    </source>
</reference>
<dbReference type="GO" id="GO:0005886">
    <property type="term" value="C:plasma membrane"/>
    <property type="evidence" value="ECO:0007669"/>
    <property type="project" value="UniProtKB-SubCell"/>
</dbReference>
<evidence type="ECO:0000256" key="11">
    <source>
        <dbReference type="ARBA" id="ARBA00022989"/>
    </source>
</evidence>
<evidence type="ECO:0000256" key="10">
    <source>
        <dbReference type="ARBA" id="ARBA00022840"/>
    </source>
</evidence>
<evidence type="ECO:0000256" key="5">
    <source>
        <dbReference type="ARBA" id="ARBA00022553"/>
    </source>
</evidence>
<name>A0A495DJK1_9PROT</name>
<evidence type="ECO:0000256" key="8">
    <source>
        <dbReference type="ARBA" id="ARBA00022741"/>
    </source>
</evidence>
<dbReference type="SUPFAM" id="SSF55874">
    <property type="entry name" value="ATPase domain of HSP90 chaperone/DNA topoisomerase II/histidine kinase"/>
    <property type="match status" value="1"/>
</dbReference>
<dbReference type="Pfam" id="PF00672">
    <property type="entry name" value="HAMP"/>
    <property type="match status" value="1"/>
</dbReference>
<evidence type="ECO:0000256" key="2">
    <source>
        <dbReference type="ARBA" id="ARBA00004651"/>
    </source>
</evidence>
<dbReference type="SUPFAM" id="SSF47384">
    <property type="entry name" value="Homodimeric domain of signal transducing histidine kinase"/>
    <property type="match status" value="1"/>
</dbReference>
<dbReference type="InterPro" id="IPR036890">
    <property type="entry name" value="HATPase_C_sf"/>
</dbReference>
<dbReference type="SUPFAM" id="SSF158472">
    <property type="entry name" value="HAMP domain-like"/>
    <property type="match status" value="1"/>
</dbReference>
<dbReference type="RefSeq" id="WP_233350671.1">
    <property type="nucleotide sequence ID" value="NZ_RBIM01000002.1"/>
</dbReference>
<dbReference type="PANTHER" id="PTHR42878:SF7">
    <property type="entry name" value="SENSOR HISTIDINE KINASE GLRK"/>
    <property type="match status" value="1"/>
</dbReference>
<evidence type="ECO:0000259" key="16">
    <source>
        <dbReference type="PROSITE" id="PS50885"/>
    </source>
</evidence>
<dbReference type="InterPro" id="IPR003661">
    <property type="entry name" value="HisK_dim/P_dom"/>
</dbReference>
<dbReference type="Gene3D" id="6.10.340.10">
    <property type="match status" value="1"/>
</dbReference>
<dbReference type="PRINTS" id="PR00344">
    <property type="entry name" value="BCTRLSENSOR"/>
</dbReference>
<dbReference type="InterPro" id="IPR003660">
    <property type="entry name" value="HAMP_dom"/>
</dbReference>
<dbReference type="GO" id="GO:0000156">
    <property type="term" value="F:phosphorelay response regulator activity"/>
    <property type="evidence" value="ECO:0007669"/>
    <property type="project" value="TreeGrafter"/>
</dbReference>
<keyword evidence="13 14" id="KW-0472">Membrane</keyword>
<dbReference type="PANTHER" id="PTHR42878">
    <property type="entry name" value="TWO-COMPONENT HISTIDINE KINASE"/>
    <property type="match status" value="1"/>
</dbReference>
<evidence type="ECO:0000256" key="3">
    <source>
        <dbReference type="ARBA" id="ARBA00012438"/>
    </source>
</evidence>
<comment type="caution">
    <text evidence="17">The sequence shown here is derived from an EMBL/GenBank/DDBJ whole genome shotgun (WGS) entry which is preliminary data.</text>
</comment>
<evidence type="ECO:0000256" key="9">
    <source>
        <dbReference type="ARBA" id="ARBA00022777"/>
    </source>
</evidence>
<dbReference type="AlphaFoldDB" id="A0A495DJK1"/>
<dbReference type="Gene3D" id="1.10.287.130">
    <property type="match status" value="1"/>
</dbReference>
<sequence>MPNTASKPLIRNISPRSAALFGIGFVTSAIFLTIAATGLLGDNGLMRLNDRTVTALLIGNAVLILGLGGVVVVRFVRRVRARRFGEPTPRLHLRFVALFSLAAAAPAVLAALFLGAVLNRGVDYWFGERIATVVDGTAIVAGEIYERETHAAGNRLSAMVEALNQPDAVEAFSSSRIQYVWGLSALAAQQSFSAAYVVDGRGNLLARTRFQENEPYVAPSTRLYELADEGEGGVAVSTPEFSPVGTDVVRLLTQLTAYEDAYLYASIPMNVDLFRQMEEARVALRRADEQESSIRQTFFLLYFEVAALILIGSVWLGLSAATRVVTPISRLVAAAERVRRGDLEARVQMGRDDDEIAALARAFNRMTRQLRSQRRELIESHAESEQRRAFIEAILAGVRAGVIGLDKDDKITLINRSAIGMLSPGSHDQIGARLDDITPALSGLVNEARRRPGSVAEAQIDLEADDEQIRHITARASMDEEAGLVITFDDVTRLVTAQRNAAWREVARRIAHEIKNPLTPIQLSAERIRRKYRGEIKSDLETFDRCTETIVRQVSDIGRMVDEFSSFARMPQPKVEAVELGELTKSAVFARRVASSGIEVSFEKPSAPVLGLCDARLSGQALANILKNASESVEARMERDGGSGGIAVQLTEQDGFAIISVTDDGLGWPTANRERLTEPYMTTREKGTGLGLAIVKRVMEDHKGRLELDLPPSGTGAVVRLIFPLAELPEQELQSTQEA</sequence>
<dbReference type="Gene3D" id="3.30.450.20">
    <property type="entry name" value="PAS domain"/>
    <property type="match status" value="1"/>
</dbReference>
<keyword evidence="6" id="KW-0808">Transferase</keyword>
<dbReference type="EC" id="2.7.13.3" evidence="3"/>
<comment type="catalytic activity">
    <reaction evidence="1">
        <text>ATP + protein L-histidine = ADP + protein N-phospho-L-histidine.</text>
        <dbReference type="EC" id="2.7.13.3"/>
    </reaction>
</comment>
<keyword evidence="8" id="KW-0547">Nucleotide-binding</keyword>
<accession>A0A495DJK1</accession>
<dbReference type="SUPFAM" id="SSF55785">
    <property type="entry name" value="PYP-like sensor domain (PAS domain)"/>
    <property type="match status" value="1"/>
</dbReference>
<dbReference type="GO" id="GO:0007234">
    <property type="term" value="P:osmosensory signaling via phosphorelay pathway"/>
    <property type="evidence" value="ECO:0007669"/>
    <property type="project" value="TreeGrafter"/>
</dbReference>
<dbReference type="InterPro" id="IPR050351">
    <property type="entry name" value="BphY/WalK/GraS-like"/>
</dbReference>
<dbReference type="SMART" id="SM00387">
    <property type="entry name" value="HATPase_c"/>
    <property type="match status" value="1"/>
</dbReference>
<dbReference type="CDD" id="cd00082">
    <property type="entry name" value="HisKA"/>
    <property type="match status" value="1"/>
</dbReference>
<dbReference type="PROSITE" id="PS50885">
    <property type="entry name" value="HAMP"/>
    <property type="match status" value="1"/>
</dbReference>
<dbReference type="Proteomes" id="UP000273675">
    <property type="component" value="Unassembled WGS sequence"/>
</dbReference>
<feature type="transmembrane region" description="Helical" evidence="14">
    <location>
        <begin position="53"/>
        <end position="76"/>
    </location>
</feature>
<keyword evidence="11 14" id="KW-1133">Transmembrane helix</keyword>
<evidence type="ECO:0000256" key="1">
    <source>
        <dbReference type="ARBA" id="ARBA00000085"/>
    </source>
</evidence>
<feature type="transmembrane region" description="Helical" evidence="14">
    <location>
        <begin position="20"/>
        <end position="41"/>
    </location>
</feature>
<keyword evidence="12" id="KW-0902">Two-component regulatory system</keyword>
<keyword evidence="5" id="KW-0597">Phosphoprotein</keyword>
<feature type="domain" description="Histidine kinase" evidence="15">
    <location>
        <begin position="509"/>
        <end position="727"/>
    </location>
</feature>
<dbReference type="InterPro" id="IPR035965">
    <property type="entry name" value="PAS-like_dom_sf"/>
</dbReference>
<feature type="domain" description="HAMP" evidence="16">
    <location>
        <begin position="322"/>
        <end position="375"/>
    </location>
</feature>
<dbReference type="GO" id="GO:0005524">
    <property type="term" value="F:ATP binding"/>
    <property type="evidence" value="ECO:0007669"/>
    <property type="project" value="UniProtKB-KW"/>
</dbReference>
<evidence type="ECO:0000256" key="14">
    <source>
        <dbReference type="SAM" id="Phobius"/>
    </source>
</evidence>
<dbReference type="SMART" id="SM00388">
    <property type="entry name" value="HisKA"/>
    <property type="match status" value="1"/>
</dbReference>
<dbReference type="Gene3D" id="3.30.565.10">
    <property type="entry name" value="Histidine kinase-like ATPase, C-terminal domain"/>
    <property type="match status" value="1"/>
</dbReference>
<proteinExistence type="predicted"/>
<dbReference type="GO" id="GO:0000155">
    <property type="term" value="F:phosphorelay sensor kinase activity"/>
    <property type="evidence" value="ECO:0007669"/>
    <property type="project" value="InterPro"/>
</dbReference>
<dbReference type="PROSITE" id="PS50109">
    <property type="entry name" value="HIS_KIN"/>
    <property type="match status" value="1"/>
</dbReference>
<keyword evidence="9 17" id="KW-0418">Kinase</keyword>
<evidence type="ECO:0000256" key="4">
    <source>
        <dbReference type="ARBA" id="ARBA00022475"/>
    </source>
</evidence>
<dbReference type="GO" id="GO:0030295">
    <property type="term" value="F:protein kinase activator activity"/>
    <property type="evidence" value="ECO:0007669"/>
    <property type="project" value="TreeGrafter"/>
</dbReference>
<gene>
    <name evidence="17" type="ORF">C7435_0739</name>
</gene>
<dbReference type="Pfam" id="PF19312">
    <property type="entry name" value="NtrY_N"/>
    <property type="match status" value="1"/>
</dbReference>
<evidence type="ECO:0000259" key="15">
    <source>
        <dbReference type="PROSITE" id="PS50109"/>
    </source>
</evidence>
<protein>
    <recommendedName>
        <fullName evidence="3">histidine kinase</fullName>
        <ecNumber evidence="3">2.7.13.3</ecNumber>
    </recommendedName>
</protein>
<keyword evidence="10" id="KW-0067">ATP-binding</keyword>
<keyword evidence="7 14" id="KW-0812">Transmembrane</keyword>
<dbReference type="PIRSF" id="PIRSF037532">
    <property type="entry name" value="STHK_NtrY"/>
    <property type="match status" value="1"/>
</dbReference>
<evidence type="ECO:0000313" key="18">
    <source>
        <dbReference type="Proteomes" id="UP000273675"/>
    </source>
</evidence>
<dbReference type="InterPro" id="IPR005467">
    <property type="entry name" value="His_kinase_dom"/>
</dbReference>
<evidence type="ECO:0000256" key="7">
    <source>
        <dbReference type="ARBA" id="ARBA00022692"/>
    </source>
</evidence>
<dbReference type="InterPro" id="IPR045671">
    <property type="entry name" value="NtrY-like_N"/>
</dbReference>
<evidence type="ECO:0000256" key="6">
    <source>
        <dbReference type="ARBA" id="ARBA00022679"/>
    </source>
</evidence>
<evidence type="ECO:0000256" key="12">
    <source>
        <dbReference type="ARBA" id="ARBA00023012"/>
    </source>
</evidence>
<dbReference type="Pfam" id="PF02518">
    <property type="entry name" value="HATPase_c"/>
    <property type="match status" value="1"/>
</dbReference>
<dbReference type="CDD" id="cd06225">
    <property type="entry name" value="HAMP"/>
    <property type="match status" value="1"/>
</dbReference>
<dbReference type="InterPro" id="IPR036097">
    <property type="entry name" value="HisK_dim/P_sf"/>
</dbReference>
<evidence type="ECO:0000313" key="17">
    <source>
        <dbReference type="EMBL" id="RKR02800.1"/>
    </source>
</evidence>
<feature type="transmembrane region" description="Helical" evidence="14">
    <location>
        <begin position="96"/>
        <end position="118"/>
    </location>
</feature>
<dbReference type="InterPro" id="IPR004358">
    <property type="entry name" value="Sig_transdc_His_kin-like_C"/>
</dbReference>
<dbReference type="EMBL" id="RBIM01000002">
    <property type="protein sequence ID" value="RKR02800.1"/>
    <property type="molecule type" value="Genomic_DNA"/>
</dbReference>